<dbReference type="FunFam" id="3.30.2350.10:FF:000005">
    <property type="entry name" value="Pseudouridine synthase"/>
    <property type="match status" value="1"/>
</dbReference>
<dbReference type="GO" id="GO:0003723">
    <property type="term" value="F:RNA binding"/>
    <property type="evidence" value="ECO:0007669"/>
    <property type="project" value="UniProtKB-KW"/>
</dbReference>
<keyword evidence="9" id="KW-1185">Reference proteome</keyword>
<evidence type="ECO:0000256" key="6">
    <source>
        <dbReference type="RuleBase" id="RU362028"/>
    </source>
</evidence>
<evidence type="ECO:0000256" key="3">
    <source>
        <dbReference type="ARBA" id="ARBA00023235"/>
    </source>
</evidence>
<comment type="caution">
    <text evidence="8">The sequence shown here is derived from an EMBL/GenBank/DDBJ whole genome shotgun (WGS) entry which is preliminary data.</text>
</comment>
<dbReference type="Pfam" id="PF00849">
    <property type="entry name" value="PseudoU_synth_2"/>
    <property type="match status" value="1"/>
</dbReference>
<dbReference type="EMBL" id="BMNQ01000020">
    <property type="protein sequence ID" value="GGJ95137.1"/>
    <property type="molecule type" value="Genomic_DNA"/>
</dbReference>
<dbReference type="Gene3D" id="3.30.2350.10">
    <property type="entry name" value="Pseudouridine synthase"/>
    <property type="match status" value="1"/>
</dbReference>
<dbReference type="PANTHER" id="PTHR21600">
    <property type="entry name" value="MITOCHONDRIAL RNA PSEUDOURIDINE SYNTHASE"/>
    <property type="match status" value="1"/>
</dbReference>
<dbReference type="Proteomes" id="UP000658382">
    <property type="component" value="Unassembled WGS sequence"/>
</dbReference>
<comment type="catalytic activity">
    <reaction evidence="1 6">
        <text>a uridine in RNA = a pseudouridine in RNA</text>
        <dbReference type="Rhea" id="RHEA:48348"/>
        <dbReference type="Rhea" id="RHEA-COMP:12068"/>
        <dbReference type="Rhea" id="RHEA-COMP:12069"/>
        <dbReference type="ChEBI" id="CHEBI:65314"/>
        <dbReference type="ChEBI" id="CHEBI:65315"/>
    </reaction>
</comment>
<dbReference type="InterPro" id="IPR006224">
    <property type="entry name" value="PsdUridine_synth_RluA-like_CS"/>
</dbReference>
<protein>
    <recommendedName>
        <fullName evidence="6">Pseudouridine synthase</fullName>
        <ecNumber evidence="6">5.4.99.-</ecNumber>
    </recommendedName>
</protein>
<accession>A0A917PWJ8</accession>
<dbReference type="NCBIfam" id="TIGR00005">
    <property type="entry name" value="rluA_subfam"/>
    <property type="match status" value="1"/>
</dbReference>
<dbReference type="GO" id="GO:0009982">
    <property type="term" value="F:pseudouridine synthase activity"/>
    <property type="evidence" value="ECO:0007669"/>
    <property type="project" value="InterPro"/>
</dbReference>
<comment type="function">
    <text evidence="6">Responsible for synthesis of pseudouridine from uracil.</text>
</comment>
<dbReference type="GO" id="GO:0000455">
    <property type="term" value="P:enzyme-directed rRNA pseudouridine synthesis"/>
    <property type="evidence" value="ECO:0007669"/>
    <property type="project" value="TreeGrafter"/>
</dbReference>
<name>A0A917PWJ8_9BACI</name>
<feature type="active site" evidence="4">
    <location>
        <position position="133"/>
    </location>
</feature>
<keyword evidence="3 6" id="KW-0413">Isomerase</keyword>
<dbReference type="SUPFAM" id="SSF55120">
    <property type="entry name" value="Pseudouridine synthase"/>
    <property type="match status" value="1"/>
</dbReference>
<proteinExistence type="inferred from homology"/>
<evidence type="ECO:0000259" key="7">
    <source>
        <dbReference type="Pfam" id="PF00849"/>
    </source>
</evidence>
<evidence type="ECO:0000256" key="5">
    <source>
        <dbReference type="PROSITE-ProRule" id="PRU00182"/>
    </source>
</evidence>
<feature type="domain" description="Pseudouridine synthase RsuA/RluA-like" evidence="7">
    <location>
        <begin position="87"/>
        <end position="237"/>
    </location>
</feature>
<dbReference type="AlphaFoldDB" id="A0A917PWJ8"/>
<evidence type="ECO:0000256" key="1">
    <source>
        <dbReference type="ARBA" id="ARBA00000073"/>
    </source>
</evidence>
<gene>
    <name evidence="8" type="primary">yjbO</name>
    <name evidence="8" type="ORF">GCM10007063_17080</name>
</gene>
<dbReference type="EC" id="5.4.99.-" evidence="6"/>
<evidence type="ECO:0000256" key="2">
    <source>
        <dbReference type="ARBA" id="ARBA00010876"/>
    </source>
</evidence>
<dbReference type="CDD" id="cd02869">
    <property type="entry name" value="PseudoU_synth_RluA_like"/>
    <property type="match status" value="1"/>
</dbReference>
<dbReference type="GO" id="GO:0140098">
    <property type="term" value="F:catalytic activity, acting on RNA"/>
    <property type="evidence" value="ECO:0007669"/>
    <property type="project" value="UniProtKB-ARBA"/>
</dbReference>
<organism evidence="8 9">
    <name type="scientific">Lentibacillus kapialis</name>
    <dbReference type="NCBI Taxonomy" id="340214"/>
    <lineage>
        <taxon>Bacteria</taxon>
        <taxon>Bacillati</taxon>
        <taxon>Bacillota</taxon>
        <taxon>Bacilli</taxon>
        <taxon>Bacillales</taxon>
        <taxon>Bacillaceae</taxon>
        <taxon>Lentibacillus</taxon>
    </lineage>
</organism>
<reference evidence="8" key="1">
    <citation type="journal article" date="2014" name="Int. J. Syst. Evol. Microbiol.">
        <title>Complete genome sequence of Corynebacterium casei LMG S-19264T (=DSM 44701T), isolated from a smear-ripened cheese.</title>
        <authorList>
            <consortium name="US DOE Joint Genome Institute (JGI-PGF)"/>
            <person name="Walter F."/>
            <person name="Albersmeier A."/>
            <person name="Kalinowski J."/>
            <person name="Ruckert C."/>
        </authorList>
    </citation>
    <scope>NUCLEOTIDE SEQUENCE</scope>
    <source>
        <strain evidence="8">JCM 12580</strain>
    </source>
</reference>
<dbReference type="PROSITE" id="PS50889">
    <property type="entry name" value="S4"/>
    <property type="match status" value="1"/>
</dbReference>
<sequence>MKWTITQQHEGLIIRNYLQQTHKMSKRMIKHIIHGGGSIKVNGISRTVKYKLKAGDVVAVTFPEERRGTMMIPEKMPLNILYEDDDILVIDKLPGRAVIPSYVHTSGTIANGVLAHYDENGLSYTFHPVTRLDRNTSGAMLIAKHRWSHSVLSDAQKNGMIDRTYFAMIEGRLPREKGTINAPIGRKDGSIIERTVTEAGKHAVTHYTVLHKFRHHTLVRVTLETGRTHQIRVHFSHAGYPLAGDDLYGGRTDYIDRQALHCHQLSFEHPITDEVMDFSVEIPADMNTLSREDRCGN</sequence>
<dbReference type="PANTHER" id="PTHR21600:SF35">
    <property type="entry name" value="PSEUDOURIDINE SYNTHASE"/>
    <property type="match status" value="1"/>
</dbReference>
<evidence type="ECO:0000256" key="4">
    <source>
        <dbReference type="PIRSR" id="PIRSR606225-1"/>
    </source>
</evidence>
<dbReference type="InterPro" id="IPR050188">
    <property type="entry name" value="RluA_PseudoU_synthase"/>
</dbReference>
<comment type="similarity">
    <text evidence="2 6">Belongs to the pseudouridine synthase RluA family.</text>
</comment>
<evidence type="ECO:0000313" key="9">
    <source>
        <dbReference type="Proteomes" id="UP000658382"/>
    </source>
</evidence>
<keyword evidence="5" id="KW-0694">RNA-binding</keyword>
<dbReference type="InterPro" id="IPR006145">
    <property type="entry name" value="PsdUridine_synth_RsuA/RluA"/>
</dbReference>
<dbReference type="InterPro" id="IPR006225">
    <property type="entry name" value="PsdUridine_synth_RluC/D"/>
</dbReference>
<dbReference type="PROSITE" id="PS01129">
    <property type="entry name" value="PSI_RLU"/>
    <property type="match status" value="1"/>
</dbReference>
<dbReference type="InterPro" id="IPR020103">
    <property type="entry name" value="PsdUridine_synth_cat_dom_sf"/>
</dbReference>
<dbReference type="RefSeq" id="WP_188632682.1">
    <property type="nucleotide sequence ID" value="NZ_BMNQ01000020.1"/>
</dbReference>
<evidence type="ECO:0000313" key="8">
    <source>
        <dbReference type="EMBL" id="GGJ95137.1"/>
    </source>
</evidence>
<reference evidence="8" key="2">
    <citation type="submission" date="2020-09" db="EMBL/GenBank/DDBJ databases">
        <authorList>
            <person name="Sun Q."/>
            <person name="Ohkuma M."/>
        </authorList>
    </citation>
    <scope>NUCLEOTIDE SEQUENCE</scope>
    <source>
        <strain evidence="8">JCM 12580</strain>
    </source>
</reference>